<proteinExistence type="predicted"/>
<dbReference type="AlphaFoldDB" id="A0A0D0EBJ5"/>
<dbReference type="InParanoid" id="A0A0D0EBJ5"/>
<keyword evidence="2" id="KW-1185">Reference proteome</keyword>
<dbReference type="HOGENOM" id="CLU_2062224_0_0_1"/>
<name>A0A0D0EBJ5_9AGAM</name>
<dbReference type="OrthoDB" id="10566318at2759"/>
<sequence>MPAQQQTQKHSKVYVYLHTIGDSNNNMPGNSCVEHFEHTSYHTSRGGILTMDNVVLTIQQGVQPYGSFQLEDAPGTRYEAGSFVDDGSSTGYPYNVNEGCNMDSASKETASPLKVLKHK</sequence>
<reference evidence="2" key="2">
    <citation type="submission" date="2015-01" db="EMBL/GenBank/DDBJ databases">
        <title>Evolutionary Origins and Diversification of the Mycorrhizal Mutualists.</title>
        <authorList>
            <consortium name="DOE Joint Genome Institute"/>
            <consortium name="Mycorrhizal Genomics Consortium"/>
            <person name="Kohler A."/>
            <person name="Kuo A."/>
            <person name="Nagy L.G."/>
            <person name="Floudas D."/>
            <person name="Copeland A."/>
            <person name="Barry K.W."/>
            <person name="Cichocki N."/>
            <person name="Veneault-Fourrey C."/>
            <person name="LaButti K."/>
            <person name="Lindquist E.A."/>
            <person name="Lipzen A."/>
            <person name="Lundell T."/>
            <person name="Morin E."/>
            <person name="Murat C."/>
            <person name="Riley R."/>
            <person name="Ohm R."/>
            <person name="Sun H."/>
            <person name="Tunlid A."/>
            <person name="Henrissat B."/>
            <person name="Grigoriev I.V."/>
            <person name="Hibbett D.S."/>
            <person name="Martin F."/>
        </authorList>
    </citation>
    <scope>NUCLEOTIDE SEQUENCE [LARGE SCALE GENOMIC DNA]</scope>
    <source>
        <strain evidence="2">Ve08.2h10</strain>
    </source>
</reference>
<organism evidence="1 2">
    <name type="scientific">Paxillus rubicundulus Ve08.2h10</name>
    <dbReference type="NCBI Taxonomy" id="930991"/>
    <lineage>
        <taxon>Eukaryota</taxon>
        <taxon>Fungi</taxon>
        <taxon>Dikarya</taxon>
        <taxon>Basidiomycota</taxon>
        <taxon>Agaricomycotina</taxon>
        <taxon>Agaricomycetes</taxon>
        <taxon>Agaricomycetidae</taxon>
        <taxon>Boletales</taxon>
        <taxon>Paxilineae</taxon>
        <taxon>Paxillaceae</taxon>
        <taxon>Paxillus</taxon>
    </lineage>
</organism>
<dbReference type="EMBL" id="KN824922">
    <property type="protein sequence ID" value="KIK97730.1"/>
    <property type="molecule type" value="Genomic_DNA"/>
</dbReference>
<evidence type="ECO:0000313" key="2">
    <source>
        <dbReference type="Proteomes" id="UP000054538"/>
    </source>
</evidence>
<dbReference type="Proteomes" id="UP000054538">
    <property type="component" value="Unassembled WGS sequence"/>
</dbReference>
<evidence type="ECO:0000313" key="1">
    <source>
        <dbReference type="EMBL" id="KIK97730.1"/>
    </source>
</evidence>
<reference evidence="1 2" key="1">
    <citation type="submission" date="2014-04" db="EMBL/GenBank/DDBJ databases">
        <authorList>
            <consortium name="DOE Joint Genome Institute"/>
            <person name="Kuo A."/>
            <person name="Kohler A."/>
            <person name="Jargeat P."/>
            <person name="Nagy L.G."/>
            <person name="Floudas D."/>
            <person name="Copeland A."/>
            <person name="Barry K.W."/>
            <person name="Cichocki N."/>
            <person name="Veneault-Fourrey C."/>
            <person name="LaButti K."/>
            <person name="Lindquist E.A."/>
            <person name="Lipzen A."/>
            <person name="Lundell T."/>
            <person name="Morin E."/>
            <person name="Murat C."/>
            <person name="Sun H."/>
            <person name="Tunlid A."/>
            <person name="Henrissat B."/>
            <person name="Grigoriev I.V."/>
            <person name="Hibbett D.S."/>
            <person name="Martin F."/>
            <person name="Nordberg H.P."/>
            <person name="Cantor M.N."/>
            <person name="Hua S.X."/>
        </authorList>
    </citation>
    <scope>NUCLEOTIDE SEQUENCE [LARGE SCALE GENOMIC DNA]</scope>
    <source>
        <strain evidence="1 2">Ve08.2h10</strain>
    </source>
</reference>
<protein>
    <submittedName>
        <fullName evidence="1">Unplaced genomic scaffold scaffold_100, whole genome shotgun sequence</fullName>
    </submittedName>
</protein>
<gene>
    <name evidence="1" type="ORF">PAXRUDRAFT_135661</name>
</gene>
<accession>A0A0D0EBJ5</accession>